<gene>
    <name evidence="2" type="ORF">V5O48_007094</name>
</gene>
<dbReference type="EMBL" id="JBAHYK010000357">
    <property type="protein sequence ID" value="KAL0574867.1"/>
    <property type="molecule type" value="Genomic_DNA"/>
</dbReference>
<comment type="caution">
    <text evidence="2">The sequence shown here is derived from an EMBL/GenBank/DDBJ whole genome shotgun (WGS) entry which is preliminary data.</text>
</comment>
<dbReference type="Proteomes" id="UP001465976">
    <property type="component" value="Unassembled WGS sequence"/>
</dbReference>
<evidence type="ECO:0000256" key="1">
    <source>
        <dbReference type="SAM" id="MobiDB-lite"/>
    </source>
</evidence>
<keyword evidence="3" id="KW-1185">Reference proteome</keyword>
<evidence type="ECO:0000313" key="2">
    <source>
        <dbReference type="EMBL" id="KAL0574867.1"/>
    </source>
</evidence>
<accession>A0ABR3FHP9</accession>
<protein>
    <submittedName>
        <fullName evidence="2">Uncharacterized protein</fullName>
    </submittedName>
</protein>
<feature type="region of interest" description="Disordered" evidence="1">
    <location>
        <begin position="335"/>
        <end position="368"/>
    </location>
</feature>
<organism evidence="2 3">
    <name type="scientific">Marasmius crinis-equi</name>
    <dbReference type="NCBI Taxonomy" id="585013"/>
    <lineage>
        <taxon>Eukaryota</taxon>
        <taxon>Fungi</taxon>
        <taxon>Dikarya</taxon>
        <taxon>Basidiomycota</taxon>
        <taxon>Agaricomycotina</taxon>
        <taxon>Agaricomycetes</taxon>
        <taxon>Agaricomycetidae</taxon>
        <taxon>Agaricales</taxon>
        <taxon>Marasmiineae</taxon>
        <taxon>Marasmiaceae</taxon>
        <taxon>Marasmius</taxon>
    </lineage>
</organism>
<reference evidence="2 3" key="1">
    <citation type="submission" date="2024-02" db="EMBL/GenBank/DDBJ databases">
        <title>A draft genome for the cacao thread blight pathogen Marasmius crinis-equi.</title>
        <authorList>
            <person name="Cohen S.P."/>
            <person name="Baruah I.K."/>
            <person name="Amoako-Attah I."/>
            <person name="Bukari Y."/>
            <person name="Meinhardt L.W."/>
            <person name="Bailey B.A."/>
        </authorList>
    </citation>
    <scope>NUCLEOTIDE SEQUENCE [LARGE SCALE GENOMIC DNA]</scope>
    <source>
        <strain evidence="2 3">GH-76</strain>
    </source>
</reference>
<evidence type="ECO:0000313" key="3">
    <source>
        <dbReference type="Proteomes" id="UP001465976"/>
    </source>
</evidence>
<name>A0ABR3FHP9_9AGAR</name>
<sequence>MASLTAEDLLRNKDVGTGFTFADGLVAVIATESREFVTLPNCVQIPRPPMGSTRDLYRRSDGFYSANDPVVYPQPLHPKYRYLACMPSIPRSHSDPYFEDSCMWDKYEQRQFDLNGDGRALNDLTSSIYQLCTREKNLLLSQPTWKALFAELDLTIDLCLHRLSSVSMASQTFIMAISELQRAWRTAIAVIDFAEIYQPRMMATGALEQVYEGNTTAQECSIGIPVHLIRRYADFSQQRILRVGSFAEPFVVSTAASPSYPVIYMGQAGSDTKFAAIRAASISCFDTPSPFANLHLPGAYQSSYSIGTGTSIISPSTSQPSTSNVLSSGPARTAAGLLSSSKPYKQTKRKGKAPKVGQEQNIDAEPPRDLFVDLPPDSSFVPPAIAAWKDANGFIDKSHPGKREMLPGDHPRLKTVAPDPGLVLGPLDVSRQVSYLCQWSHIWQPFLVRSQADGGDKVPVPLRAGMWRKVLSVAFHGLPSKTIDSSKKLPRQAQWHQQVMEWLKTLFEKFAPGVNITASTEATVDSASGRRMIYELSMLNFWYQLMSLDEIADTTIPVPSSGVSKTELLIQRAAHRRHRLKLIDEVFGGYGSPFAAISLSQEGFSSSQNIGLTSERWPDRLVALKALWRLMDSWPGQKGPLWNRGNHPNLAQMEIAGDQWERVLVQFYVQSYYNHLSYPPVLPRRI</sequence>
<proteinExistence type="predicted"/>